<dbReference type="Pfam" id="PF05235">
    <property type="entry name" value="CHAD"/>
    <property type="match status" value="1"/>
</dbReference>
<accession>A0A7Z0DK14</accession>
<name>A0A7Z0DK14_9ACTN</name>
<evidence type="ECO:0000256" key="1">
    <source>
        <dbReference type="SAM" id="MobiDB-lite"/>
    </source>
</evidence>
<organism evidence="3 4">
    <name type="scientific">Nocardioides panzhihuensis</name>
    <dbReference type="NCBI Taxonomy" id="860243"/>
    <lineage>
        <taxon>Bacteria</taxon>
        <taxon>Bacillati</taxon>
        <taxon>Actinomycetota</taxon>
        <taxon>Actinomycetes</taxon>
        <taxon>Propionibacteriales</taxon>
        <taxon>Nocardioidaceae</taxon>
        <taxon>Nocardioides</taxon>
    </lineage>
</organism>
<dbReference type="SMART" id="SM00880">
    <property type="entry name" value="CHAD"/>
    <property type="match status" value="1"/>
</dbReference>
<dbReference type="PANTHER" id="PTHR39339">
    <property type="entry name" value="SLR1444 PROTEIN"/>
    <property type="match status" value="1"/>
</dbReference>
<protein>
    <submittedName>
        <fullName evidence="3">CHAD domain-containing protein</fullName>
    </submittedName>
</protein>
<evidence type="ECO:0000313" key="3">
    <source>
        <dbReference type="EMBL" id="NYI76883.1"/>
    </source>
</evidence>
<dbReference type="RefSeq" id="WP_179657485.1">
    <property type="nucleotide sequence ID" value="NZ_JACBZR010000001.1"/>
</dbReference>
<dbReference type="InterPro" id="IPR007899">
    <property type="entry name" value="CHAD_dom"/>
</dbReference>
<proteinExistence type="predicted"/>
<feature type="region of interest" description="Disordered" evidence="1">
    <location>
        <begin position="172"/>
        <end position="191"/>
    </location>
</feature>
<sequence length="288" mass="32660">MTHPHEPVGEWWRDQVAALHRWGRLVLRDEDDSVHQMRVTVRRLRSALVTYRPLLDSERTEPLRSELKWLAALLGDVRDAEVLRKRLRRWAAEHGPGPSGIDALRAAIAEQHAVGRARLLPELDGERYRALIAGLAATDGLPWSAGGPDKKPLRKRLRRDWRRLAAAVDKADRATSAGRRREQLHEVRKKAKRTRYTAESLREVFGKDAERCADAARSIQSALGDLNDSVVMIRAIEELPEHDDALREFLEAEEAAADAAEERFASVWKKANRPKVHGWLSQTTGKSK</sequence>
<gene>
    <name evidence="3" type="ORF">BJ988_001531</name>
</gene>
<dbReference type="PANTHER" id="PTHR39339:SF1">
    <property type="entry name" value="CHAD DOMAIN-CONTAINING PROTEIN"/>
    <property type="match status" value="1"/>
</dbReference>
<evidence type="ECO:0000259" key="2">
    <source>
        <dbReference type="PROSITE" id="PS51708"/>
    </source>
</evidence>
<dbReference type="AlphaFoldDB" id="A0A7Z0DK14"/>
<dbReference type="InterPro" id="IPR038186">
    <property type="entry name" value="CHAD_dom_sf"/>
</dbReference>
<dbReference type="Proteomes" id="UP000564496">
    <property type="component" value="Unassembled WGS sequence"/>
</dbReference>
<dbReference type="EMBL" id="JACBZR010000001">
    <property type="protein sequence ID" value="NYI76883.1"/>
    <property type="molecule type" value="Genomic_DNA"/>
</dbReference>
<comment type="caution">
    <text evidence="3">The sequence shown here is derived from an EMBL/GenBank/DDBJ whole genome shotgun (WGS) entry which is preliminary data.</text>
</comment>
<evidence type="ECO:0000313" key="4">
    <source>
        <dbReference type="Proteomes" id="UP000564496"/>
    </source>
</evidence>
<feature type="compositionally biased region" description="Basic and acidic residues" evidence="1">
    <location>
        <begin position="172"/>
        <end position="186"/>
    </location>
</feature>
<dbReference type="PROSITE" id="PS51708">
    <property type="entry name" value="CHAD"/>
    <property type="match status" value="1"/>
</dbReference>
<reference evidence="3 4" key="1">
    <citation type="submission" date="2020-07" db="EMBL/GenBank/DDBJ databases">
        <title>Sequencing the genomes of 1000 actinobacteria strains.</title>
        <authorList>
            <person name="Klenk H.-P."/>
        </authorList>
    </citation>
    <scope>NUCLEOTIDE SEQUENCE [LARGE SCALE GENOMIC DNA]</scope>
    <source>
        <strain evidence="3 4">DSM 26487</strain>
    </source>
</reference>
<dbReference type="Gene3D" id="1.40.20.10">
    <property type="entry name" value="CHAD domain"/>
    <property type="match status" value="1"/>
</dbReference>
<feature type="domain" description="CHAD" evidence="2">
    <location>
        <begin position="1"/>
        <end position="273"/>
    </location>
</feature>
<keyword evidence="4" id="KW-1185">Reference proteome</keyword>